<dbReference type="Proteomes" id="UP000037460">
    <property type="component" value="Unassembled WGS sequence"/>
</dbReference>
<protein>
    <submittedName>
        <fullName evidence="19">Double-strand break repair protein mus-23</fullName>
    </submittedName>
</protein>
<evidence type="ECO:0000256" key="12">
    <source>
        <dbReference type="ARBA" id="ARBA00023204"/>
    </source>
</evidence>
<feature type="region of interest" description="Disordered" evidence="17">
    <location>
        <begin position="1"/>
        <end position="21"/>
    </location>
</feature>
<proteinExistence type="inferred from homology"/>
<dbReference type="InterPro" id="IPR041796">
    <property type="entry name" value="Mre11_N"/>
</dbReference>
<dbReference type="EMBL" id="JWZX01003226">
    <property type="protein sequence ID" value="KOO23046.1"/>
    <property type="molecule type" value="Genomic_DNA"/>
</dbReference>
<feature type="compositionally biased region" description="Gly residues" evidence="17">
    <location>
        <begin position="570"/>
        <end position="586"/>
    </location>
</feature>
<evidence type="ECO:0000256" key="15">
    <source>
        <dbReference type="ARBA" id="ARBA00023254"/>
    </source>
</evidence>
<feature type="compositionally biased region" description="Basic and acidic residues" evidence="17">
    <location>
        <begin position="542"/>
        <end position="555"/>
    </location>
</feature>
<keyword evidence="20" id="KW-1185">Reference proteome</keyword>
<keyword evidence="12" id="KW-0234">DNA repair</keyword>
<comment type="cofactor">
    <cofactor evidence="1">
        <name>Mn(2+)</name>
        <dbReference type="ChEBI" id="CHEBI:29035"/>
    </cofactor>
</comment>
<keyword evidence="13" id="KW-0464">Manganese</keyword>
<feature type="region of interest" description="Disordered" evidence="17">
    <location>
        <begin position="426"/>
        <end position="460"/>
    </location>
</feature>
<keyword evidence="14" id="KW-0539">Nucleus</keyword>
<evidence type="ECO:0000256" key="6">
    <source>
        <dbReference type="ARBA" id="ARBA00022722"/>
    </source>
</evidence>
<dbReference type="OrthoDB" id="30417at2759"/>
<dbReference type="GO" id="GO:0000723">
    <property type="term" value="P:telomere maintenance"/>
    <property type="evidence" value="ECO:0007669"/>
    <property type="project" value="TreeGrafter"/>
</dbReference>
<dbReference type="GO" id="GO:0030870">
    <property type="term" value="C:Mre11 complex"/>
    <property type="evidence" value="ECO:0007669"/>
    <property type="project" value="InterPro"/>
</dbReference>
<accession>A0A0M0J8Z2</accession>
<organism evidence="19 20">
    <name type="scientific">Chrysochromulina tobinii</name>
    <dbReference type="NCBI Taxonomy" id="1460289"/>
    <lineage>
        <taxon>Eukaryota</taxon>
        <taxon>Haptista</taxon>
        <taxon>Haptophyta</taxon>
        <taxon>Prymnesiophyceae</taxon>
        <taxon>Prymnesiales</taxon>
        <taxon>Chrysochromulinaceae</taxon>
        <taxon>Chrysochromulina</taxon>
    </lineage>
</organism>
<evidence type="ECO:0000256" key="5">
    <source>
        <dbReference type="ARBA" id="ARBA00022454"/>
    </source>
</evidence>
<evidence type="ECO:0000256" key="1">
    <source>
        <dbReference type="ARBA" id="ARBA00001936"/>
    </source>
</evidence>
<evidence type="ECO:0000256" key="13">
    <source>
        <dbReference type="ARBA" id="ARBA00023211"/>
    </source>
</evidence>
<keyword evidence="5" id="KW-0158">Chromosome</keyword>
<dbReference type="GO" id="GO:0008296">
    <property type="term" value="F:3'-5'-DNA exonuclease activity"/>
    <property type="evidence" value="ECO:0007669"/>
    <property type="project" value="InterPro"/>
</dbReference>
<evidence type="ECO:0000256" key="16">
    <source>
        <dbReference type="PIRSR" id="PIRSR000882-1"/>
    </source>
</evidence>
<keyword evidence="8" id="KW-0255">Endonuclease</keyword>
<feature type="compositionally biased region" description="Low complexity" evidence="17">
    <location>
        <begin position="587"/>
        <end position="598"/>
    </location>
</feature>
<evidence type="ECO:0000256" key="7">
    <source>
        <dbReference type="ARBA" id="ARBA00022723"/>
    </source>
</evidence>
<dbReference type="Pfam" id="PF00149">
    <property type="entry name" value="Metallophos"/>
    <property type="match status" value="1"/>
</dbReference>
<evidence type="ECO:0000256" key="17">
    <source>
        <dbReference type="SAM" id="MobiDB-lite"/>
    </source>
</evidence>
<dbReference type="CDD" id="cd00840">
    <property type="entry name" value="MPP_Mre11_N"/>
    <property type="match status" value="1"/>
</dbReference>
<keyword evidence="11" id="KW-0269">Exonuclease</keyword>
<dbReference type="Gene3D" id="3.60.21.10">
    <property type="match status" value="1"/>
</dbReference>
<dbReference type="Pfam" id="PF04152">
    <property type="entry name" value="Mre11_DNA_bind"/>
    <property type="match status" value="1"/>
</dbReference>
<evidence type="ECO:0000256" key="2">
    <source>
        <dbReference type="ARBA" id="ARBA00004123"/>
    </source>
</evidence>
<evidence type="ECO:0000313" key="19">
    <source>
        <dbReference type="EMBL" id="KOO23046.1"/>
    </source>
</evidence>
<evidence type="ECO:0000256" key="3">
    <source>
        <dbReference type="ARBA" id="ARBA00004286"/>
    </source>
</evidence>
<dbReference type="InterPro" id="IPR003701">
    <property type="entry name" value="Mre11"/>
</dbReference>
<dbReference type="GO" id="GO:0097552">
    <property type="term" value="P:mitochondrial double-strand break repair via homologous recombination"/>
    <property type="evidence" value="ECO:0007669"/>
    <property type="project" value="TreeGrafter"/>
</dbReference>
<evidence type="ECO:0000256" key="14">
    <source>
        <dbReference type="ARBA" id="ARBA00023242"/>
    </source>
</evidence>
<evidence type="ECO:0000256" key="8">
    <source>
        <dbReference type="ARBA" id="ARBA00022759"/>
    </source>
</evidence>
<evidence type="ECO:0000313" key="20">
    <source>
        <dbReference type="Proteomes" id="UP000037460"/>
    </source>
</evidence>
<dbReference type="GO" id="GO:0000014">
    <property type="term" value="F:single-stranded DNA endodeoxyribonuclease activity"/>
    <property type="evidence" value="ECO:0007669"/>
    <property type="project" value="TreeGrafter"/>
</dbReference>
<evidence type="ECO:0000256" key="10">
    <source>
        <dbReference type="ARBA" id="ARBA00022801"/>
    </source>
</evidence>
<keyword evidence="7" id="KW-0479">Metal-binding</keyword>
<feature type="region of interest" description="Disordered" evidence="17">
    <location>
        <begin position="526"/>
        <end position="598"/>
    </location>
</feature>
<reference evidence="20" key="1">
    <citation type="journal article" date="2015" name="PLoS Genet.">
        <title>Genome Sequence and Transcriptome Analyses of Chrysochromulina tobin: Metabolic Tools for Enhanced Algal Fitness in the Prominent Order Prymnesiales (Haptophyceae).</title>
        <authorList>
            <person name="Hovde B.T."/>
            <person name="Deodato C.R."/>
            <person name="Hunsperger H.M."/>
            <person name="Ryken S.A."/>
            <person name="Yost W."/>
            <person name="Jha R.K."/>
            <person name="Patterson J."/>
            <person name="Monnat R.J. Jr."/>
            <person name="Barlow S.B."/>
            <person name="Starkenburg S.R."/>
            <person name="Cattolico R.A."/>
        </authorList>
    </citation>
    <scope>NUCLEOTIDE SEQUENCE</scope>
    <source>
        <strain evidence="20">CCMP291</strain>
    </source>
</reference>
<feature type="non-terminal residue" evidence="19">
    <location>
        <position position="598"/>
    </location>
</feature>
<name>A0A0M0J8Z2_9EUKA</name>
<dbReference type="Gene3D" id="3.30.110.110">
    <property type="entry name" value="Mre11, capping domain"/>
    <property type="match status" value="1"/>
</dbReference>
<comment type="caution">
    <text evidence="19">The sequence shown here is derived from an EMBL/GenBank/DDBJ whole genome shotgun (WGS) entry which is preliminary data.</text>
</comment>
<dbReference type="GO" id="GO:0007095">
    <property type="term" value="P:mitotic G2 DNA damage checkpoint signaling"/>
    <property type="evidence" value="ECO:0007669"/>
    <property type="project" value="TreeGrafter"/>
</dbReference>
<dbReference type="PIRSF" id="PIRSF000882">
    <property type="entry name" value="DSB_repair_MRE11"/>
    <property type="match status" value="1"/>
</dbReference>
<evidence type="ECO:0000256" key="4">
    <source>
        <dbReference type="ARBA" id="ARBA00009028"/>
    </source>
</evidence>
<dbReference type="SUPFAM" id="SSF56300">
    <property type="entry name" value="Metallo-dependent phosphatases"/>
    <property type="match status" value="1"/>
</dbReference>
<keyword evidence="15" id="KW-0469">Meiosis</keyword>
<keyword evidence="10" id="KW-0378">Hydrolase</keyword>
<evidence type="ECO:0000256" key="9">
    <source>
        <dbReference type="ARBA" id="ARBA00022763"/>
    </source>
</evidence>
<feature type="domain" description="Mre11 DNA-binding" evidence="18">
    <location>
        <begin position="319"/>
        <end position="498"/>
    </location>
</feature>
<dbReference type="GO" id="GO:0006303">
    <property type="term" value="P:double-strand break repair via nonhomologous end joining"/>
    <property type="evidence" value="ECO:0007669"/>
    <property type="project" value="TreeGrafter"/>
</dbReference>
<dbReference type="InterPro" id="IPR038487">
    <property type="entry name" value="Mre11_capping_dom"/>
</dbReference>
<evidence type="ECO:0000256" key="11">
    <source>
        <dbReference type="ARBA" id="ARBA00022839"/>
    </source>
</evidence>
<comment type="subcellular location">
    <subcellularLocation>
        <location evidence="3">Chromosome</location>
    </subcellularLocation>
    <subcellularLocation>
        <location evidence="2">Nucleus</location>
    </subcellularLocation>
</comment>
<dbReference type="InterPro" id="IPR029052">
    <property type="entry name" value="Metallo-depent_PP-like"/>
</dbReference>
<dbReference type="AlphaFoldDB" id="A0A0M0J8Z2"/>
<dbReference type="GO" id="GO:0030145">
    <property type="term" value="F:manganese ion binding"/>
    <property type="evidence" value="ECO:0007669"/>
    <property type="project" value="InterPro"/>
</dbReference>
<dbReference type="PANTHER" id="PTHR10139">
    <property type="entry name" value="DOUBLE-STRAND BREAK REPAIR PROTEIN MRE11"/>
    <property type="match status" value="1"/>
</dbReference>
<feature type="active site" description="Proton donor" evidence="16">
    <location>
        <position position="147"/>
    </location>
</feature>
<dbReference type="InterPro" id="IPR004843">
    <property type="entry name" value="Calcineurin-like_PHP"/>
</dbReference>
<gene>
    <name evidence="19" type="ORF">Ctob_001729</name>
</gene>
<comment type="similarity">
    <text evidence="4">Belongs to the MRE11/RAD32 family.</text>
</comment>
<keyword evidence="9" id="KW-0227">DNA damage</keyword>
<keyword evidence="6" id="KW-0540">Nuclease</keyword>
<dbReference type="GO" id="GO:0000724">
    <property type="term" value="P:double-strand break repair via homologous recombination"/>
    <property type="evidence" value="ECO:0007669"/>
    <property type="project" value="TreeGrafter"/>
</dbReference>
<feature type="compositionally biased region" description="Basic and acidic residues" evidence="17">
    <location>
        <begin position="434"/>
        <end position="451"/>
    </location>
</feature>
<dbReference type="PANTHER" id="PTHR10139:SF1">
    <property type="entry name" value="DOUBLE-STRAND BREAK REPAIR PROTEIN MRE11"/>
    <property type="match status" value="1"/>
</dbReference>
<dbReference type="GO" id="GO:0042138">
    <property type="term" value="P:meiotic DNA double-strand break formation"/>
    <property type="evidence" value="ECO:0007669"/>
    <property type="project" value="TreeGrafter"/>
</dbReference>
<dbReference type="GO" id="GO:0035861">
    <property type="term" value="C:site of double-strand break"/>
    <property type="evidence" value="ECO:0007669"/>
    <property type="project" value="TreeGrafter"/>
</dbReference>
<sequence length="598" mass="64468">MPSSKAPAKTEQPPAGSAATATASANLADSVIRILLASDTHLGLNERDPIRKDDAKNTFEEIFRIAVEQRADMVLLTGNLFHENKPSRRAMQTAIEVLRNHCLGNGDVSLDILSDQGASFHGNYKSVNYEDPNYNVQLPVFAIHGDHDDPGGEGGLSALDLLASANLLNYFGKVPNTAHIALTPLLIRKGTTKLALYGMGHVNNDQLTRALERKEFNVARPSSDPETWFNVLALHQNRAKTSTGTAGAVKEALLPSCMDLVLWGHERECTLPSSVADAPVDPGVKFAVLQPGATVATELADAEAGKKCVALLQVCGDNYKFEPIELQTARPFVLREVVLASHADERELESEEGLAELLAEQVEDMLAEVHAKFPTTPLTAADENRQKYPLLRLKVDYTGFSTLNPQKFGARFVERVANPSSMLKFHRSNKGAKATKESAGGKEGGKRKMASELDEEALPSEVPQQIQGLVSEMLAGNTKDQLRLLPQRMLDAAVFEGFVGKEEKGAIQQQTDQWLEETRKKMQRRMAAEMARADGDAPNLSSRKDHEKLLEKIAQEEFEAAEAAATAEGVGTGAAGGRSSGAGPSGVGSAPAGRRPAA</sequence>
<evidence type="ECO:0000259" key="18">
    <source>
        <dbReference type="SMART" id="SM01347"/>
    </source>
</evidence>
<dbReference type="InterPro" id="IPR007281">
    <property type="entry name" value="Mre11_DNA-bd"/>
</dbReference>
<dbReference type="SMART" id="SM01347">
    <property type="entry name" value="Mre11_DNA_bind"/>
    <property type="match status" value="1"/>
</dbReference>